<dbReference type="EMBL" id="JAPDPI010000008">
    <property type="protein sequence ID" value="MCW3805136.1"/>
    <property type="molecule type" value="Genomic_DNA"/>
</dbReference>
<organism evidence="6 7">
    <name type="scientific">Plebeiibacterium marinum</name>
    <dbReference type="NCBI Taxonomy" id="2992111"/>
    <lineage>
        <taxon>Bacteria</taxon>
        <taxon>Pseudomonadati</taxon>
        <taxon>Bacteroidota</taxon>
        <taxon>Bacteroidia</taxon>
        <taxon>Marinilabiliales</taxon>
        <taxon>Marinilabiliaceae</taxon>
        <taxon>Plebeiibacterium</taxon>
    </lineage>
</organism>
<dbReference type="PANTHER" id="PTHR11361:SF99">
    <property type="entry name" value="DNA MISMATCH REPAIR PROTEIN"/>
    <property type="match status" value="1"/>
</dbReference>
<evidence type="ECO:0000313" key="6">
    <source>
        <dbReference type="EMBL" id="MCW3805136.1"/>
    </source>
</evidence>
<evidence type="ECO:0000313" key="7">
    <source>
        <dbReference type="Proteomes" id="UP001207408"/>
    </source>
</evidence>
<keyword evidence="3" id="KW-0238">DNA-binding</keyword>
<feature type="transmembrane region" description="Helical" evidence="4">
    <location>
        <begin position="233"/>
        <end position="258"/>
    </location>
</feature>
<evidence type="ECO:0000256" key="3">
    <source>
        <dbReference type="ARBA" id="ARBA00023125"/>
    </source>
</evidence>
<feature type="transmembrane region" description="Helical" evidence="4">
    <location>
        <begin position="40"/>
        <end position="57"/>
    </location>
</feature>
<dbReference type="InterPro" id="IPR045076">
    <property type="entry name" value="MutS"/>
</dbReference>
<dbReference type="GO" id="GO:0006298">
    <property type="term" value="P:mismatch repair"/>
    <property type="evidence" value="ECO:0007669"/>
    <property type="project" value="InterPro"/>
</dbReference>
<keyword evidence="4" id="KW-0472">Membrane</keyword>
<comment type="caution">
    <text evidence="6">The sequence shown here is derived from an EMBL/GenBank/DDBJ whole genome shotgun (WGS) entry which is preliminary data.</text>
</comment>
<evidence type="ECO:0000259" key="5">
    <source>
        <dbReference type="SMART" id="SM00534"/>
    </source>
</evidence>
<dbReference type="Gene3D" id="3.40.50.300">
    <property type="entry name" value="P-loop containing nucleotide triphosphate hydrolases"/>
    <property type="match status" value="1"/>
</dbReference>
<evidence type="ECO:0000256" key="2">
    <source>
        <dbReference type="ARBA" id="ARBA00022840"/>
    </source>
</evidence>
<keyword evidence="1" id="KW-0547">Nucleotide-binding</keyword>
<dbReference type="SMART" id="SM00534">
    <property type="entry name" value="MUTSac"/>
    <property type="match status" value="1"/>
</dbReference>
<accession>A0AAE3MCA9</accession>
<dbReference type="GO" id="GO:0030983">
    <property type="term" value="F:mismatched DNA binding"/>
    <property type="evidence" value="ECO:0007669"/>
    <property type="project" value="InterPro"/>
</dbReference>
<feature type="domain" description="DNA mismatch repair proteins mutS family" evidence="5">
    <location>
        <begin position="431"/>
        <end position="609"/>
    </location>
</feature>
<dbReference type="SUPFAM" id="SSF52540">
    <property type="entry name" value="P-loop containing nucleoside triphosphate hydrolases"/>
    <property type="match status" value="1"/>
</dbReference>
<dbReference type="AlphaFoldDB" id="A0AAE3MCA9"/>
<protein>
    <recommendedName>
        <fullName evidence="5">DNA mismatch repair proteins mutS family domain-containing protein</fullName>
    </recommendedName>
</protein>
<evidence type="ECO:0000256" key="4">
    <source>
        <dbReference type="SAM" id="Phobius"/>
    </source>
</evidence>
<feature type="transmembrane region" description="Helical" evidence="4">
    <location>
        <begin position="63"/>
        <end position="80"/>
    </location>
</feature>
<dbReference type="RefSeq" id="WP_301198391.1">
    <property type="nucleotide sequence ID" value="NZ_JAPDPI010000008.1"/>
</dbReference>
<dbReference type="Pfam" id="PF00488">
    <property type="entry name" value="MutS_V"/>
    <property type="match status" value="1"/>
</dbReference>
<dbReference type="GO" id="GO:0005829">
    <property type="term" value="C:cytosol"/>
    <property type="evidence" value="ECO:0007669"/>
    <property type="project" value="TreeGrafter"/>
</dbReference>
<keyword evidence="4" id="KW-1133">Transmembrane helix</keyword>
<evidence type="ECO:0000256" key="1">
    <source>
        <dbReference type="ARBA" id="ARBA00022741"/>
    </source>
</evidence>
<proteinExistence type="predicted"/>
<dbReference type="GO" id="GO:0005524">
    <property type="term" value="F:ATP binding"/>
    <property type="evidence" value="ECO:0007669"/>
    <property type="project" value="UniProtKB-KW"/>
</dbReference>
<feature type="transmembrane region" description="Helical" evidence="4">
    <location>
        <begin position="338"/>
        <end position="356"/>
    </location>
</feature>
<dbReference type="InterPro" id="IPR000432">
    <property type="entry name" value="DNA_mismatch_repair_MutS_C"/>
</dbReference>
<keyword evidence="4" id="KW-0812">Transmembrane</keyword>
<keyword evidence="2" id="KW-0067">ATP-binding</keyword>
<reference evidence="6" key="1">
    <citation type="submission" date="2022-10" db="EMBL/GenBank/DDBJ databases">
        <authorList>
            <person name="Yu W.X."/>
        </authorList>
    </citation>
    <scope>NUCLEOTIDE SEQUENCE</scope>
    <source>
        <strain evidence="6">D04</strain>
    </source>
</reference>
<dbReference type="GO" id="GO:0140664">
    <property type="term" value="F:ATP-dependent DNA damage sensor activity"/>
    <property type="evidence" value="ECO:0007669"/>
    <property type="project" value="InterPro"/>
</dbReference>
<dbReference type="InterPro" id="IPR027417">
    <property type="entry name" value="P-loop_NTPase"/>
</dbReference>
<name>A0AAE3MCA9_9BACT</name>
<sequence>MESTGGIQQRYDELITEYDKLQNKYGAEAKLYSQKIIKTGWARVLLFVLTIGVPVYFLNISIFVSVIAFFTAVGGFVFIIKKFNRYKRFKEQNLHLQELNKNESSALNGNWSCFASGEKFIDPFHNFSHDLDLFGQGSFFQYINRCVTIAGEINLKNKLTLGELEEGISGIKTQQEVLNELSKMLSFRQLFYAKGKFLDESQEDLNRISSFKEYVPWLKNKNIVFQYLIKGMWLLFVLSVVLASFGYLAWLPIFIFLVNLNVVGVNFKSINKLNSRYSVLSNILQKYSELTDLIAKQQFSSDKLNVLKDLLVAKEHNASGAIKKLSTYMNHFDQRNGMLAGVLLNGFFLWDYIYILKIENWFEKHLHHLFAWMDVVHEMDALNSLAGYVYNHPDFVFPELQDSAVYEARKLGHPLLDRKVRVCNDFDFDQSVFALITGANMSGKSTFLRSVGLNLVLANCGAVVCAEKMLYSPIKLVTNMRTTDSLMKNESYFFAELKRLKFIIDKLYAGEKLFIILDEILKGTNSKDKTFGSMALLRKLLNYNVFGMIATHDLELEILEEETGGRISNLCFEVTNDNDVLHFDYKLYKGVTQNHNASFLMKKMGIIDG</sequence>
<dbReference type="Proteomes" id="UP001207408">
    <property type="component" value="Unassembled WGS sequence"/>
</dbReference>
<dbReference type="PANTHER" id="PTHR11361">
    <property type="entry name" value="DNA MISMATCH REPAIR PROTEIN MUTS FAMILY MEMBER"/>
    <property type="match status" value="1"/>
</dbReference>
<gene>
    <name evidence="6" type="ORF">OM074_05830</name>
</gene>
<keyword evidence="7" id="KW-1185">Reference proteome</keyword>